<dbReference type="OrthoDB" id="414175at2759"/>
<comment type="caution">
    <text evidence="11">The sequence shown here is derived from an EMBL/GenBank/DDBJ whole genome shotgun (WGS) entry which is preliminary data.</text>
</comment>
<evidence type="ECO:0000256" key="6">
    <source>
        <dbReference type="ARBA" id="ARBA00022989"/>
    </source>
</evidence>
<organism evidence="11 12">
    <name type="scientific">Aspergillus steynii IBT 23096</name>
    <dbReference type="NCBI Taxonomy" id="1392250"/>
    <lineage>
        <taxon>Eukaryota</taxon>
        <taxon>Fungi</taxon>
        <taxon>Dikarya</taxon>
        <taxon>Ascomycota</taxon>
        <taxon>Pezizomycotina</taxon>
        <taxon>Eurotiomycetes</taxon>
        <taxon>Eurotiomycetidae</taxon>
        <taxon>Eurotiales</taxon>
        <taxon>Aspergillaceae</taxon>
        <taxon>Aspergillus</taxon>
        <taxon>Aspergillus subgen. Circumdati</taxon>
    </lineage>
</organism>
<keyword evidence="7 9" id="KW-0472">Membrane</keyword>
<proteinExistence type="predicted"/>
<keyword evidence="2" id="KW-0328">Glycosyltransferase</keyword>
<dbReference type="STRING" id="1392250.A0A2I2GPX2"/>
<dbReference type="VEuPathDB" id="FungiDB:P170DRAFT_421558"/>
<accession>A0A2I2GPX2</accession>
<dbReference type="Pfam" id="PF02434">
    <property type="entry name" value="Fringe"/>
    <property type="match status" value="1"/>
</dbReference>
<dbReference type="Gene3D" id="3.90.550.50">
    <property type="match status" value="1"/>
</dbReference>
<evidence type="ECO:0000256" key="2">
    <source>
        <dbReference type="ARBA" id="ARBA00022676"/>
    </source>
</evidence>
<dbReference type="GeneID" id="36555070"/>
<gene>
    <name evidence="11" type="ORF">P170DRAFT_421558</name>
</gene>
<dbReference type="RefSeq" id="XP_024710225.1">
    <property type="nucleotide sequence ID" value="XM_024847371.1"/>
</dbReference>
<evidence type="ECO:0000256" key="8">
    <source>
        <dbReference type="ARBA" id="ARBA00037847"/>
    </source>
</evidence>
<evidence type="ECO:0000259" key="10">
    <source>
        <dbReference type="Pfam" id="PF02434"/>
    </source>
</evidence>
<dbReference type="EMBL" id="MSFO01000001">
    <property type="protein sequence ID" value="PLB54923.1"/>
    <property type="molecule type" value="Genomic_DNA"/>
</dbReference>
<dbReference type="GO" id="GO:0012505">
    <property type="term" value="C:endomembrane system"/>
    <property type="evidence" value="ECO:0007669"/>
    <property type="project" value="UniProtKB-SubCell"/>
</dbReference>
<evidence type="ECO:0000256" key="5">
    <source>
        <dbReference type="ARBA" id="ARBA00022968"/>
    </source>
</evidence>
<dbReference type="GO" id="GO:0016020">
    <property type="term" value="C:membrane"/>
    <property type="evidence" value="ECO:0007669"/>
    <property type="project" value="UniProtKB-SubCell"/>
</dbReference>
<sequence>MLLKGGEKPRPRGASWVWRKKLLRFVVAICLVGGFTFLLWPHLGREKIVMEDPVSNITVTSGVHCEPDFELLARLDIKKLSGYVKREIVATPTSDTLPIRQHLDTPLFEPLESPNPVSTPQSQDDCLIPKPVSLQVPKPPVRVDASHIDFGVATTLGRLNDSIDAFAHWAGYTQTRIFALIEPDKEERIKEVQMKADALGINLFVEESDEEYQRRYFSLVAHLEHNMQRKTQWSCVIDDDTFFLSMPELVKALGEYDARQPMYVGGLSESIPQVGAFGLMGFGGAGVFMSRPLIQQISEPAIFNDCLNTGHTGDRRISLCVYQNTPTRLTINHRLRQLDMTDDVSGFFEVNRLPPLSVHHWKSWFHTDMAKLSVIGELCGDGCLLRQFEFGDGWILTNGFSVMKYSVDLDPNDPSMEVTWGGQNGANIDSYLHELGPLRPKDNDKFSYAMVDTVLDGNKVRQYYVHRDPEKGDQLLELIWRA</sequence>
<evidence type="ECO:0000256" key="1">
    <source>
        <dbReference type="ARBA" id="ARBA00004606"/>
    </source>
</evidence>
<evidence type="ECO:0000256" key="9">
    <source>
        <dbReference type="SAM" id="Phobius"/>
    </source>
</evidence>
<evidence type="ECO:0000256" key="3">
    <source>
        <dbReference type="ARBA" id="ARBA00022679"/>
    </source>
</evidence>
<evidence type="ECO:0000313" key="11">
    <source>
        <dbReference type="EMBL" id="PLB54923.1"/>
    </source>
</evidence>
<dbReference type="PANTHER" id="PTHR10811">
    <property type="entry name" value="FRINGE-RELATED"/>
    <property type="match status" value="1"/>
</dbReference>
<evidence type="ECO:0000256" key="7">
    <source>
        <dbReference type="ARBA" id="ARBA00023136"/>
    </source>
</evidence>
<dbReference type="Proteomes" id="UP000234275">
    <property type="component" value="Unassembled WGS sequence"/>
</dbReference>
<keyword evidence="6 9" id="KW-1133">Transmembrane helix</keyword>
<keyword evidence="4 9" id="KW-0812">Transmembrane</keyword>
<dbReference type="AlphaFoldDB" id="A0A2I2GPX2"/>
<keyword evidence="3" id="KW-0808">Transferase</keyword>
<evidence type="ECO:0000256" key="4">
    <source>
        <dbReference type="ARBA" id="ARBA00022692"/>
    </source>
</evidence>
<dbReference type="GO" id="GO:0016757">
    <property type="term" value="F:glycosyltransferase activity"/>
    <property type="evidence" value="ECO:0007669"/>
    <property type="project" value="UniProtKB-KW"/>
</dbReference>
<name>A0A2I2GPX2_9EURO</name>
<keyword evidence="12" id="KW-1185">Reference proteome</keyword>
<feature type="domain" description="Fringe-like glycosyltransferase" evidence="10">
    <location>
        <begin position="199"/>
        <end position="323"/>
    </location>
</feature>
<reference evidence="11 12" key="1">
    <citation type="submission" date="2016-12" db="EMBL/GenBank/DDBJ databases">
        <title>The genomes of Aspergillus section Nigri reveals drivers in fungal speciation.</title>
        <authorList>
            <consortium name="DOE Joint Genome Institute"/>
            <person name="Vesth T.C."/>
            <person name="Nybo J."/>
            <person name="Theobald S."/>
            <person name="Brandl J."/>
            <person name="Frisvad J.C."/>
            <person name="Nielsen K.F."/>
            <person name="Lyhne E.K."/>
            <person name="Kogle M.E."/>
            <person name="Kuo A."/>
            <person name="Riley R."/>
            <person name="Clum A."/>
            <person name="Nolan M."/>
            <person name="Lipzen A."/>
            <person name="Salamov A."/>
            <person name="Henrissat B."/>
            <person name="Wiebenga A."/>
            <person name="De Vries R.P."/>
            <person name="Grigoriev I.V."/>
            <person name="Mortensen U.H."/>
            <person name="Andersen M.R."/>
            <person name="Baker S.E."/>
        </authorList>
    </citation>
    <scope>NUCLEOTIDE SEQUENCE [LARGE SCALE GENOMIC DNA]</scope>
    <source>
        <strain evidence="11 12">IBT 23096</strain>
    </source>
</reference>
<feature type="transmembrane region" description="Helical" evidence="9">
    <location>
        <begin position="21"/>
        <end position="40"/>
    </location>
</feature>
<keyword evidence="5" id="KW-0735">Signal-anchor</keyword>
<dbReference type="InterPro" id="IPR003378">
    <property type="entry name" value="Fringe-like_glycosylTrfase"/>
</dbReference>
<comment type="subcellular location">
    <subcellularLocation>
        <location evidence="8">Endomembrane system</location>
        <topology evidence="8">Single-pass membrane protein</topology>
    </subcellularLocation>
    <subcellularLocation>
        <location evidence="1">Membrane</location>
        <topology evidence="1">Single-pass type II membrane protein</topology>
    </subcellularLocation>
</comment>
<protein>
    <recommendedName>
        <fullName evidence="10">Fringe-like glycosyltransferase domain-containing protein</fullName>
    </recommendedName>
</protein>
<evidence type="ECO:0000313" key="12">
    <source>
        <dbReference type="Proteomes" id="UP000234275"/>
    </source>
</evidence>